<keyword evidence="1" id="KW-0472">Membrane</keyword>
<keyword evidence="5" id="KW-1185">Reference proteome</keyword>
<reference evidence="5" key="2">
    <citation type="submission" date="2016-07" db="EMBL/GenBank/DDBJ databases">
        <authorList>
            <person name="See-Too W.S."/>
        </authorList>
    </citation>
    <scope>NUCLEOTIDE SEQUENCE [LARGE SCALE GENOMIC DNA]</scope>
    <source>
        <strain evidence="5">DSM 14505</strain>
    </source>
</reference>
<reference evidence="2" key="3">
    <citation type="submission" date="2016-10" db="EMBL/GenBank/DDBJ databases">
        <authorList>
            <person name="See-Too W.S."/>
        </authorList>
    </citation>
    <scope>NUCLEOTIDE SEQUENCE</scope>
    <source>
        <strain evidence="2">DSM 14505</strain>
    </source>
</reference>
<reference evidence="3 4" key="1">
    <citation type="journal article" date="2012" name="J. Bacteriol.">
        <title>Genome Sequence of the Antarctic Psychrophile Bacterium Planococcus antarcticus DSM 14505.</title>
        <authorList>
            <person name="Margolles A."/>
            <person name="Gueimonde M."/>
            <person name="Sanchez B."/>
        </authorList>
    </citation>
    <scope>NUCLEOTIDE SEQUENCE [LARGE SCALE GENOMIC DNA]</scope>
    <source>
        <strain evidence="3 4">DSM 14505</strain>
    </source>
</reference>
<name>A0A1C7DKQ6_9BACL</name>
<protein>
    <submittedName>
        <fullName evidence="3">Uncharacterized protein</fullName>
    </submittedName>
</protein>
<feature type="transmembrane region" description="Helical" evidence="1">
    <location>
        <begin position="15"/>
        <end position="36"/>
    </location>
</feature>
<keyword evidence="1" id="KW-0812">Transmembrane</keyword>
<dbReference type="KEGG" id="pana:BBH88_18120"/>
<gene>
    <name evidence="3" type="ORF">A1A1_02962</name>
    <name evidence="2" type="ORF">BBH88_18120</name>
</gene>
<evidence type="ECO:0000256" key="1">
    <source>
        <dbReference type="SAM" id="Phobius"/>
    </source>
</evidence>
<accession>A0A1C7DKQ6</accession>
<dbReference type="AlphaFoldDB" id="A0A1C7DKQ6"/>
<evidence type="ECO:0000313" key="4">
    <source>
        <dbReference type="Proteomes" id="UP000004725"/>
    </source>
</evidence>
<evidence type="ECO:0000313" key="3">
    <source>
        <dbReference type="EMBL" id="EIM08018.1"/>
    </source>
</evidence>
<evidence type="ECO:0000313" key="2">
    <source>
        <dbReference type="EMBL" id="ANU12035.1"/>
    </source>
</evidence>
<dbReference type="EMBL" id="AJYB01000010">
    <property type="protein sequence ID" value="EIM08018.1"/>
    <property type="molecule type" value="Genomic_DNA"/>
</dbReference>
<keyword evidence="1" id="KW-1133">Transmembrane helix</keyword>
<dbReference type="Proteomes" id="UP000004725">
    <property type="component" value="Unassembled WGS sequence"/>
</dbReference>
<sequence>MEAVDVNSMNLGIPLYLWMLLFLVFLVIAFIGLVIYSSRKGMPRDILPPQNKQSKLLKEQYANGEISEEEFLKRMKSLEKRSAKR</sequence>
<dbReference type="EMBL" id="CP016534">
    <property type="protein sequence ID" value="ANU12035.1"/>
    <property type="molecule type" value="Genomic_DNA"/>
</dbReference>
<evidence type="ECO:0000313" key="5">
    <source>
        <dbReference type="Proteomes" id="UP000092661"/>
    </source>
</evidence>
<organism evidence="3 4">
    <name type="scientific">Planococcus antarcticus DSM 14505</name>
    <dbReference type="NCBI Taxonomy" id="1185653"/>
    <lineage>
        <taxon>Bacteria</taxon>
        <taxon>Bacillati</taxon>
        <taxon>Bacillota</taxon>
        <taxon>Bacilli</taxon>
        <taxon>Bacillales</taxon>
        <taxon>Caryophanaceae</taxon>
        <taxon>Planococcus</taxon>
    </lineage>
</organism>
<dbReference type="Proteomes" id="UP000092661">
    <property type="component" value="Chromosome"/>
</dbReference>
<dbReference type="RefSeq" id="WP_006828608.1">
    <property type="nucleotide sequence ID" value="NZ_AJYB01000010.1"/>
</dbReference>
<proteinExistence type="predicted"/>